<keyword evidence="4" id="KW-1185">Reference proteome</keyword>
<evidence type="ECO:0000313" key="4">
    <source>
        <dbReference type="Proteomes" id="UP000000663"/>
    </source>
</evidence>
<dbReference type="PANTHER" id="PTHR47197:SF3">
    <property type="entry name" value="DIHYDRO-HEME D1 DEHYDROGENASE"/>
    <property type="match status" value="1"/>
</dbReference>
<feature type="compositionally biased region" description="Low complexity" evidence="1">
    <location>
        <begin position="537"/>
        <end position="552"/>
    </location>
</feature>
<evidence type="ECO:0000256" key="1">
    <source>
        <dbReference type="SAM" id="MobiDB-lite"/>
    </source>
</evidence>
<dbReference type="InterPro" id="IPR051200">
    <property type="entry name" value="Host-pathogen_enzymatic-act"/>
</dbReference>
<protein>
    <submittedName>
        <fullName evidence="3">Uncharacterized protein</fullName>
    </submittedName>
</protein>
<dbReference type="InterPro" id="IPR011044">
    <property type="entry name" value="Quino_amine_DH_bsu"/>
</dbReference>
<dbReference type="RefSeq" id="WP_012035793.1">
    <property type="nucleotide sequence ID" value="NC_009464.1"/>
</dbReference>
<feature type="compositionally biased region" description="Polar residues" evidence="1">
    <location>
        <begin position="513"/>
        <end position="536"/>
    </location>
</feature>
<keyword evidence="2" id="KW-0812">Transmembrane</keyword>
<sequence>MTGVLSSIDKWRVSVVLMLVIACMLVISCQPALAESSGLSRESALPVLSPTATPTPVTPNPALSSGVMPRATVDPAIISNAINSYHTSSPLLYVVGNNTVSVIEVDTNKVIDVIYFSPDIVLADAAVNADYTRLYVLYYNNTEWGASPEYEYMHSAPDYYIDTIDLSDKQVVASTRQKGNGRYALYGDPVEMLLSKDGKYLYVTFVHYGVGHPESWLYRYDTAANAYTAAVHDLNADSSLVWVTDMELGDDGYLYIADRQGHTVYRITEPALDKFYRYFLWDYHSKEKLLWGLDVNSKTGRIFIADTDNYHETLKSVTIVDMDAFDWYIWAGISSFETTSSPSLVTLSPGGGVLYVLEPTAKMVEAFSAPAYKTAGSYSTGNLPADIALSPDGSRLYVSNTGDNTVTAIDLTTGTPFAGSPIKAGNLPTGLVMGVQPQGNISVNNSELRSRISANLKANARLVNVLPNITGNASNGSMSGGMVLIDPDRGTFTRVVLTDMTPQANASDIGPASTVTPTPGATLQADNKTGPENQQQATSATTMATPAGSATAPGASAAPGFGWIVAISGITVVALISLRRS</sequence>
<dbReference type="InterPro" id="IPR015943">
    <property type="entry name" value="WD40/YVTN_repeat-like_dom_sf"/>
</dbReference>
<keyword evidence="2" id="KW-0472">Membrane</keyword>
<dbReference type="Gene3D" id="2.130.10.10">
    <property type="entry name" value="YVTN repeat-like/Quinoprotein amine dehydrogenase"/>
    <property type="match status" value="2"/>
</dbReference>
<organism evidence="3 4">
    <name type="scientific">Methanocella arvoryzae (strain DSM 22066 / NBRC 105507 / MRE50)</name>
    <dbReference type="NCBI Taxonomy" id="351160"/>
    <lineage>
        <taxon>Archaea</taxon>
        <taxon>Methanobacteriati</taxon>
        <taxon>Methanobacteriota</taxon>
        <taxon>Stenosarchaea group</taxon>
        <taxon>Methanomicrobia</taxon>
        <taxon>Methanocellales</taxon>
        <taxon>Methanocellaceae</taxon>
        <taxon>Methanocella</taxon>
    </lineage>
</organism>
<dbReference type="SUPFAM" id="SSF50969">
    <property type="entry name" value="YVTN repeat-like/Quinoprotein amine dehydrogenase"/>
    <property type="match status" value="1"/>
</dbReference>
<dbReference type="OrthoDB" id="137724at2157"/>
<gene>
    <name evidence="3" type="ORF">RCIX1501</name>
</gene>
<reference evidence="3 4" key="1">
    <citation type="journal article" date="2006" name="Science">
        <title>Genome of rice cluster I archaea -- the key methane producers in the rice rhizosphere.</title>
        <authorList>
            <person name="Erkel C."/>
            <person name="Kube M."/>
            <person name="Reinhardt R."/>
            <person name="Liesack W."/>
        </authorList>
    </citation>
    <scope>NUCLEOTIDE SEQUENCE [LARGE SCALE GENOMIC DNA]</scope>
    <source>
        <strain evidence="4">DSM 22066 / NBRC 105507 / MRE50</strain>
    </source>
</reference>
<dbReference type="PATRIC" id="fig|351160.9.peg.1512"/>
<feature type="transmembrane region" description="Helical" evidence="2">
    <location>
        <begin position="560"/>
        <end position="578"/>
    </location>
</feature>
<dbReference type="AlphaFoldDB" id="Q0W4D0"/>
<dbReference type="KEGG" id="rci:RCIX1501"/>
<dbReference type="Proteomes" id="UP000000663">
    <property type="component" value="Chromosome"/>
</dbReference>
<evidence type="ECO:0000313" key="3">
    <source>
        <dbReference type="EMBL" id="CAJ36763.1"/>
    </source>
</evidence>
<feature type="region of interest" description="Disordered" evidence="1">
    <location>
        <begin position="503"/>
        <end position="552"/>
    </location>
</feature>
<dbReference type="STRING" id="351160.RCIX1501"/>
<keyword evidence="2" id="KW-1133">Transmembrane helix</keyword>
<dbReference type="EMBL" id="AM114193">
    <property type="protein sequence ID" value="CAJ36763.1"/>
    <property type="molecule type" value="Genomic_DNA"/>
</dbReference>
<name>Q0W4D0_METAR</name>
<accession>Q0W4D0</accession>
<evidence type="ECO:0000256" key="2">
    <source>
        <dbReference type="SAM" id="Phobius"/>
    </source>
</evidence>
<dbReference type="eggNOG" id="arCOG02562">
    <property type="taxonomic scope" value="Archaea"/>
</dbReference>
<dbReference type="GeneID" id="5145551"/>
<proteinExistence type="predicted"/>
<dbReference type="PANTHER" id="PTHR47197">
    <property type="entry name" value="PROTEIN NIRF"/>
    <property type="match status" value="1"/>
</dbReference>